<feature type="compositionally biased region" description="Low complexity" evidence="1">
    <location>
        <begin position="8"/>
        <end position="21"/>
    </location>
</feature>
<accession>A0A7C4QRU4</accession>
<dbReference type="Pfam" id="PF13360">
    <property type="entry name" value="PQQ_2"/>
    <property type="match status" value="1"/>
</dbReference>
<keyword evidence="2" id="KW-0472">Membrane</keyword>
<evidence type="ECO:0000256" key="1">
    <source>
        <dbReference type="SAM" id="MobiDB-lite"/>
    </source>
</evidence>
<name>A0A7C4QRU4_9PLAN</name>
<sequence length="596" mass="64847">MDDDRPEGAGPTEAGTTPATECRAAGRSPCEGLPIAANHRTDAREDECLMSTNVAEVAPAGERRTTWPVAALILGTACVAQAALWYRYAEDSTYSKMSILFVWPAALFALFVWWTFFSGYRWRTRLGVLGGVTLAWMSLVAIFRIDGSDGDMLPVLSFRWEPTPEDKARAFWRNQPVAATGATTSAIETSDDEAPEDALAPGPNDSVDFRGNGRDGIVRGDGFRKDWDARPPAELWRHPVGLGWSSFAVLGDFAVTMEQRDDLECVVCYSLSTGDLLWLHGDTARFEQVAVNGGDGPHATPVIAGNRTYALGGTGLLNCLETWTGRQIWQRNILDDAGTEGQPAANLPWGMSGAPYVVDDLVLVIAGGTAGKSVIAYDRHTGQPRWAQGHFPASYTGPRVEEFHGERIVLAFHGEGLSGHNLETGAVLWNFPWKNDPLVNAAQPIKLEDGSLFISNGYGVGAARLEVVRHAADGTWNVAPAWTSNRLKLKFNDAVLHEGFVYGLDDGILTCLDTATGKPKWKGGRYGYGQLLLHHDTLLVLTEEGDVALAEANPRQFRERHRLRALSGTTWNHPVVAHGKLLVRNSTEAACFDVAP</sequence>
<protein>
    <recommendedName>
        <fullName evidence="3">Pyrrolo-quinoline quinone repeat domain-containing protein</fullName>
    </recommendedName>
</protein>
<keyword evidence="2" id="KW-1133">Transmembrane helix</keyword>
<proteinExistence type="predicted"/>
<dbReference type="InterPro" id="IPR015943">
    <property type="entry name" value="WD40/YVTN_repeat-like_dom_sf"/>
</dbReference>
<dbReference type="SUPFAM" id="SSF50998">
    <property type="entry name" value="Quinoprotein alcohol dehydrogenase-like"/>
    <property type="match status" value="1"/>
</dbReference>
<feature type="transmembrane region" description="Helical" evidence="2">
    <location>
        <begin position="98"/>
        <end position="116"/>
    </location>
</feature>
<dbReference type="AlphaFoldDB" id="A0A7C4QRU4"/>
<evidence type="ECO:0000256" key="2">
    <source>
        <dbReference type="SAM" id="Phobius"/>
    </source>
</evidence>
<keyword evidence="2" id="KW-0812">Transmembrane</keyword>
<dbReference type="InterPro" id="IPR011047">
    <property type="entry name" value="Quinoprotein_ADH-like_sf"/>
</dbReference>
<feature type="region of interest" description="Disordered" evidence="1">
    <location>
        <begin position="182"/>
        <end position="206"/>
    </location>
</feature>
<dbReference type="EMBL" id="DSVQ01000018">
    <property type="protein sequence ID" value="HGT40725.1"/>
    <property type="molecule type" value="Genomic_DNA"/>
</dbReference>
<dbReference type="PANTHER" id="PTHR34512">
    <property type="entry name" value="CELL SURFACE PROTEIN"/>
    <property type="match status" value="1"/>
</dbReference>
<comment type="caution">
    <text evidence="4">The sequence shown here is derived from an EMBL/GenBank/DDBJ whole genome shotgun (WGS) entry which is preliminary data.</text>
</comment>
<dbReference type="PANTHER" id="PTHR34512:SF30">
    <property type="entry name" value="OUTER MEMBRANE PROTEIN ASSEMBLY FACTOR BAMB"/>
    <property type="match status" value="1"/>
</dbReference>
<dbReference type="Gene3D" id="2.130.10.10">
    <property type="entry name" value="YVTN repeat-like/Quinoprotein amine dehydrogenase"/>
    <property type="match status" value="2"/>
</dbReference>
<organism evidence="4">
    <name type="scientific">Schlesneria paludicola</name>
    <dbReference type="NCBI Taxonomy" id="360056"/>
    <lineage>
        <taxon>Bacteria</taxon>
        <taxon>Pseudomonadati</taxon>
        <taxon>Planctomycetota</taxon>
        <taxon>Planctomycetia</taxon>
        <taxon>Planctomycetales</taxon>
        <taxon>Planctomycetaceae</taxon>
        <taxon>Schlesneria</taxon>
    </lineage>
</organism>
<feature type="transmembrane region" description="Helical" evidence="2">
    <location>
        <begin position="122"/>
        <end position="143"/>
    </location>
</feature>
<gene>
    <name evidence="4" type="ORF">ENS64_15890</name>
</gene>
<evidence type="ECO:0000313" key="4">
    <source>
        <dbReference type="EMBL" id="HGT40725.1"/>
    </source>
</evidence>
<dbReference type="InterPro" id="IPR002372">
    <property type="entry name" value="PQQ_rpt_dom"/>
</dbReference>
<feature type="region of interest" description="Disordered" evidence="1">
    <location>
        <begin position="1"/>
        <end position="26"/>
    </location>
</feature>
<reference evidence="4" key="1">
    <citation type="journal article" date="2020" name="mSystems">
        <title>Genome- and Community-Level Interaction Insights into Carbon Utilization and Element Cycling Functions of Hydrothermarchaeota in Hydrothermal Sediment.</title>
        <authorList>
            <person name="Zhou Z."/>
            <person name="Liu Y."/>
            <person name="Xu W."/>
            <person name="Pan J."/>
            <person name="Luo Z.H."/>
            <person name="Li M."/>
        </authorList>
    </citation>
    <scope>NUCLEOTIDE SEQUENCE [LARGE SCALE GENOMIC DNA]</scope>
    <source>
        <strain evidence="4">SpSt-508</strain>
    </source>
</reference>
<evidence type="ECO:0000259" key="3">
    <source>
        <dbReference type="Pfam" id="PF13360"/>
    </source>
</evidence>
<feature type="domain" description="Pyrrolo-quinoline quinone repeat" evidence="3">
    <location>
        <begin position="266"/>
        <end position="522"/>
    </location>
</feature>
<feature type="transmembrane region" description="Helical" evidence="2">
    <location>
        <begin position="67"/>
        <end position="86"/>
    </location>
</feature>